<sequence length="46" mass="5046">LVKGSHGCRPSSHSDWPVCIGPDENWFQSEVLESTDIHNVILQAVG</sequence>
<organism evidence="1">
    <name type="scientific">marine metagenome</name>
    <dbReference type="NCBI Taxonomy" id="408172"/>
    <lineage>
        <taxon>unclassified sequences</taxon>
        <taxon>metagenomes</taxon>
        <taxon>ecological metagenomes</taxon>
    </lineage>
</organism>
<name>A0A382XVS6_9ZZZZ</name>
<feature type="non-terminal residue" evidence="1">
    <location>
        <position position="1"/>
    </location>
</feature>
<proteinExistence type="predicted"/>
<reference evidence="1" key="1">
    <citation type="submission" date="2018-05" db="EMBL/GenBank/DDBJ databases">
        <authorList>
            <person name="Lanie J.A."/>
            <person name="Ng W.-L."/>
            <person name="Kazmierczak K.M."/>
            <person name="Andrzejewski T.M."/>
            <person name="Davidsen T.M."/>
            <person name="Wayne K.J."/>
            <person name="Tettelin H."/>
            <person name="Glass J.I."/>
            <person name="Rusch D."/>
            <person name="Podicherti R."/>
            <person name="Tsui H.-C.T."/>
            <person name="Winkler M.E."/>
        </authorList>
    </citation>
    <scope>NUCLEOTIDE SEQUENCE</scope>
</reference>
<accession>A0A382XVS6</accession>
<gene>
    <name evidence="1" type="ORF">METZ01_LOCUS427783</name>
</gene>
<dbReference type="AlphaFoldDB" id="A0A382XVS6"/>
<dbReference type="EMBL" id="UINC01170736">
    <property type="protein sequence ID" value="SVD74929.1"/>
    <property type="molecule type" value="Genomic_DNA"/>
</dbReference>
<protein>
    <submittedName>
        <fullName evidence="1">Uncharacterized protein</fullName>
    </submittedName>
</protein>
<evidence type="ECO:0000313" key="1">
    <source>
        <dbReference type="EMBL" id="SVD74929.1"/>
    </source>
</evidence>